<organism evidence="2 3">
    <name type="scientific">Pectobacterium polaris</name>
    <dbReference type="NCBI Taxonomy" id="2042057"/>
    <lineage>
        <taxon>Bacteria</taxon>
        <taxon>Pseudomonadati</taxon>
        <taxon>Pseudomonadota</taxon>
        <taxon>Gammaproteobacteria</taxon>
        <taxon>Enterobacterales</taxon>
        <taxon>Pectobacteriaceae</taxon>
        <taxon>Pectobacterium</taxon>
    </lineage>
</organism>
<dbReference type="EMBL" id="SGPX01000074">
    <property type="protein sequence ID" value="MCL6353912.1"/>
    <property type="molecule type" value="Genomic_DNA"/>
</dbReference>
<protein>
    <submittedName>
        <fullName evidence="2">IS110 family transposase</fullName>
    </submittedName>
</protein>
<gene>
    <name evidence="2" type="ORF">EXT50_22530</name>
</gene>
<feature type="domain" description="Transposase IS110-like N-terminal" evidence="1">
    <location>
        <begin position="4"/>
        <end position="70"/>
    </location>
</feature>
<feature type="non-terminal residue" evidence="2">
    <location>
        <position position="73"/>
    </location>
</feature>
<sequence>MIQLGIDVGKSKIDLCLRPDGPEGRKKTKILTNGPDVAVSVLEWLAKQKVAPADVQVVMESTGTYHEHLAYGL</sequence>
<dbReference type="InterPro" id="IPR002525">
    <property type="entry name" value="Transp_IS110-like_N"/>
</dbReference>
<dbReference type="RefSeq" id="WP_249685193.1">
    <property type="nucleotide sequence ID" value="NZ_SGPX01000074.1"/>
</dbReference>
<evidence type="ECO:0000313" key="2">
    <source>
        <dbReference type="EMBL" id="MCL6353912.1"/>
    </source>
</evidence>
<dbReference type="Pfam" id="PF01548">
    <property type="entry name" value="DEDD_Tnp_IS110"/>
    <property type="match status" value="1"/>
</dbReference>
<reference evidence="2" key="1">
    <citation type="submission" date="2019-02" db="EMBL/GenBank/DDBJ databases">
        <title>New Zealand Erwinia strains with phe-tRNA free attachment sites.</title>
        <authorList>
            <person name="Nunes-Leite L."/>
            <person name="Pitman A.R."/>
        </authorList>
    </citation>
    <scope>NUCLEOTIDE SEQUENCE</scope>
    <source>
        <strain evidence="2">Ec-143</strain>
    </source>
</reference>
<proteinExistence type="predicted"/>
<accession>A0ABT0QWE8</accession>
<comment type="caution">
    <text evidence="2">The sequence shown here is derived from an EMBL/GenBank/DDBJ whole genome shotgun (WGS) entry which is preliminary data.</text>
</comment>
<evidence type="ECO:0000259" key="1">
    <source>
        <dbReference type="Pfam" id="PF01548"/>
    </source>
</evidence>
<name>A0ABT0QWE8_9GAMM</name>
<evidence type="ECO:0000313" key="3">
    <source>
        <dbReference type="Proteomes" id="UP001055618"/>
    </source>
</evidence>
<dbReference type="Proteomes" id="UP001055618">
    <property type="component" value="Unassembled WGS sequence"/>
</dbReference>
<keyword evidence="3" id="KW-1185">Reference proteome</keyword>